<dbReference type="RefSeq" id="WP_111198660.1">
    <property type="nucleotide sequence ID" value="NZ_QKVK01000004.1"/>
</dbReference>
<accession>A0A2W2ATR2</accession>
<organism evidence="4 5">
    <name type="scientific">Aestuariivirga litoralis</name>
    <dbReference type="NCBI Taxonomy" id="2650924"/>
    <lineage>
        <taxon>Bacteria</taxon>
        <taxon>Pseudomonadati</taxon>
        <taxon>Pseudomonadota</taxon>
        <taxon>Alphaproteobacteria</taxon>
        <taxon>Hyphomicrobiales</taxon>
        <taxon>Aestuariivirgaceae</taxon>
        <taxon>Aestuariivirga</taxon>
    </lineage>
</organism>
<keyword evidence="4" id="KW-0808">Transferase</keyword>
<dbReference type="SUPFAM" id="SSF53335">
    <property type="entry name" value="S-adenosyl-L-methionine-dependent methyltransferases"/>
    <property type="match status" value="1"/>
</dbReference>
<keyword evidence="5" id="KW-1185">Reference proteome</keyword>
<dbReference type="Pfam" id="PF01135">
    <property type="entry name" value="PCMT"/>
    <property type="match status" value="1"/>
</dbReference>
<sequence length="222" mass="23267">MTDYTAARLNMVESQVRPNGITDRRIIAAIEAVAREDFVPESRRPLAYMDEDVALDPSDRAQGPRALIEVMAFARMLQQAAIKPTDKVLIVGAETGYGAAVVSQIAASVVALECDPGLAARAKSNLAGAANVKVVEGPLAGGAAAEQPFDVILLEGRAEAVPQALIDQLADGGRLIGVVGERETSHACVYSRSGAAVAVRQVFDASVAALPGLKMKRPAFVF</sequence>
<dbReference type="InterPro" id="IPR000682">
    <property type="entry name" value="PCMT"/>
</dbReference>
<dbReference type="GO" id="GO:0004719">
    <property type="term" value="F:protein-L-isoaspartate (D-aspartate) O-methyltransferase activity"/>
    <property type="evidence" value="ECO:0007669"/>
    <property type="project" value="InterPro"/>
</dbReference>
<evidence type="ECO:0000256" key="1">
    <source>
        <dbReference type="ARBA" id="ARBA00005369"/>
    </source>
</evidence>
<dbReference type="Gene3D" id="3.40.50.150">
    <property type="entry name" value="Vaccinia Virus protein VP39"/>
    <property type="match status" value="1"/>
</dbReference>
<dbReference type="GO" id="GO:0032259">
    <property type="term" value="P:methylation"/>
    <property type="evidence" value="ECO:0007669"/>
    <property type="project" value="UniProtKB-KW"/>
</dbReference>
<dbReference type="AlphaFoldDB" id="A0A2W2ATR2"/>
<protein>
    <recommendedName>
        <fullName evidence="2">Protein-L-isoaspartate O-methyltransferase</fullName>
    </recommendedName>
    <alternativeName>
        <fullName evidence="3">Protein L-isoaspartyl methyltransferase</fullName>
    </alternativeName>
</protein>
<dbReference type="InterPro" id="IPR029063">
    <property type="entry name" value="SAM-dependent_MTases_sf"/>
</dbReference>
<dbReference type="PANTHER" id="PTHR11579">
    <property type="entry name" value="PROTEIN-L-ISOASPARTATE O-METHYLTRANSFERASE"/>
    <property type="match status" value="1"/>
</dbReference>
<name>A0A2W2ATR2_9HYPH</name>
<keyword evidence="4" id="KW-0489">Methyltransferase</keyword>
<evidence type="ECO:0000256" key="2">
    <source>
        <dbReference type="ARBA" id="ARBA00013346"/>
    </source>
</evidence>
<dbReference type="Proteomes" id="UP000248795">
    <property type="component" value="Unassembled WGS sequence"/>
</dbReference>
<evidence type="ECO:0000313" key="4">
    <source>
        <dbReference type="EMBL" id="PZF77082.1"/>
    </source>
</evidence>
<evidence type="ECO:0000313" key="5">
    <source>
        <dbReference type="Proteomes" id="UP000248795"/>
    </source>
</evidence>
<evidence type="ECO:0000256" key="3">
    <source>
        <dbReference type="ARBA" id="ARBA00030757"/>
    </source>
</evidence>
<reference evidence="5" key="1">
    <citation type="submission" date="2018-06" db="EMBL/GenBank/DDBJ databases">
        <title>Aestuariibacter litoralis strain KCTC 52945T.</title>
        <authorList>
            <person name="Li X."/>
            <person name="Salam N."/>
            <person name="Li J.-L."/>
            <person name="Chen Y.-M."/>
            <person name="Yang Z.-W."/>
            <person name="Zhang L.-Y."/>
            <person name="Han M.-X."/>
            <person name="Xiao M."/>
            <person name="Li W.-J."/>
        </authorList>
    </citation>
    <scope>NUCLEOTIDE SEQUENCE [LARGE SCALE GENOMIC DNA]</scope>
    <source>
        <strain evidence="5">KCTC 52945</strain>
    </source>
</reference>
<dbReference type="PANTHER" id="PTHR11579:SF18">
    <property type="entry name" value="PROTEIN-L-ISOASPARTATE O-METHYLTRANSFERASE"/>
    <property type="match status" value="1"/>
</dbReference>
<proteinExistence type="inferred from homology"/>
<dbReference type="EMBL" id="QKVK01000004">
    <property type="protein sequence ID" value="PZF77082.1"/>
    <property type="molecule type" value="Genomic_DNA"/>
</dbReference>
<dbReference type="GO" id="GO:0005737">
    <property type="term" value="C:cytoplasm"/>
    <property type="evidence" value="ECO:0007669"/>
    <property type="project" value="TreeGrafter"/>
</dbReference>
<gene>
    <name evidence="4" type="ORF">DK847_10175</name>
</gene>
<comment type="similarity">
    <text evidence="1">Belongs to the methyltransferase superfamily. L-isoaspartyl/D-aspartyl protein methyltransferase family.</text>
</comment>
<comment type="caution">
    <text evidence="4">The sequence shown here is derived from an EMBL/GenBank/DDBJ whole genome shotgun (WGS) entry which is preliminary data.</text>
</comment>